<gene>
    <name evidence="2" type="ORF">SRABI133_00934</name>
</gene>
<evidence type="ECO:0000256" key="1">
    <source>
        <dbReference type="SAM" id="Phobius"/>
    </source>
</evidence>
<keyword evidence="1" id="KW-1133">Transmembrane helix</keyword>
<keyword evidence="1" id="KW-0472">Membrane</keyword>
<dbReference type="Proteomes" id="UP000789326">
    <property type="component" value="Unassembled WGS sequence"/>
</dbReference>
<protein>
    <submittedName>
        <fullName evidence="2">Uncharacterized protein</fullName>
    </submittedName>
</protein>
<proteinExistence type="predicted"/>
<feature type="transmembrane region" description="Helical" evidence="1">
    <location>
        <begin position="28"/>
        <end position="48"/>
    </location>
</feature>
<reference evidence="2" key="1">
    <citation type="submission" date="2021-11" db="EMBL/GenBank/DDBJ databases">
        <authorList>
            <person name="Bulgarelli D."/>
        </authorList>
    </citation>
    <scope>NUCLEOTIDE SEQUENCE</scope>
    <source>
        <strain evidence="2">Bi133</strain>
    </source>
</reference>
<organism evidence="2 3">
    <name type="scientific">Peribacillus simplex</name>
    <dbReference type="NCBI Taxonomy" id="1478"/>
    <lineage>
        <taxon>Bacteria</taxon>
        <taxon>Bacillati</taxon>
        <taxon>Bacillota</taxon>
        <taxon>Bacilli</taxon>
        <taxon>Bacillales</taxon>
        <taxon>Bacillaceae</taxon>
        <taxon>Peribacillus</taxon>
    </lineage>
</organism>
<evidence type="ECO:0000313" key="2">
    <source>
        <dbReference type="EMBL" id="CAH0160447.1"/>
    </source>
</evidence>
<evidence type="ECO:0000313" key="3">
    <source>
        <dbReference type="Proteomes" id="UP000789326"/>
    </source>
</evidence>
<comment type="caution">
    <text evidence="2">The sequence shown here is derived from an EMBL/GenBank/DDBJ whole genome shotgun (WGS) entry which is preliminary data.</text>
</comment>
<name>A0A9W4KQF3_9BACI</name>
<dbReference type="AlphaFoldDB" id="A0A9W4KQF3"/>
<accession>A0A9W4KQF3</accession>
<keyword evidence="1" id="KW-0812">Transmembrane</keyword>
<sequence>MGNGNRFRLSGFANRGQQDRYESSRSNLAGFALGAAYILTLFKLYKFLGPKVL</sequence>
<dbReference type="EMBL" id="CAKKMG010000007">
    <property type="protein sequence ID" value="CAH0160447.1"/>
    <property type="molecule type" value="Genomic_DNA"/>
</dbReference>